<gene>
    <name evidence="1" type="ORF">RIMI_LOCUS14300018</name>
</gene>
<evidence type="ECO:0000313" key="2">
    <source>
        <dbReference type="Proteomes" id="UP001176940"/>
    </source>
</evidence>
<evidence type="ECO:0000313" key="1">
    <source>
        <dbReference type="EMBL" id="CAJ0953402.1"/>
    </source>
</evidence>
<proteinExistence type="predicted"/>
<dbReference type="Proteomes" id="UP001176940">
    <property type="component" value="Unassembled WGS sequence"/>
</dbReference>
<reference evidence="1" key="1">
    <citation type="submission" date="2023-07" db="EMBL/GenBank/DDBJ databases">
        <authorList>
            <person name="Stuckert A."/>
        </authorList>
    </citation>
    <scope>NUCLEOTIDE SEQUENCE</scope>
</reference>
<organism evidence="1 2">
    <name type="scientific">Ranitomeya imitator</name>
    <name type="common">mimic poison frog</name>
    <dbReference type="NCBI Taxonomy" id="111125"/>
    <lineage>
        <taxon>Eukaryota</taxon>
        <taxon>Metazoa</taxon>
        <taxon>Chordata</taxon>
        <taxon>Craniata</taxon>
        <taxon>Vertebrata</taxon>
        <taxon>Euteleostomi</taxon>
        <taxon>Amphibia</taxon>
        <taxon>Batrachia</taxon>
        <taxon>Anura</taxon>
        <taxon>Neobatrachia</taxon>
        <taxon>Hyloidea</taxon>
        <taxon>Dendrobatidae</taxon>
        <taxon>Dendrobatinae</taxon>
        <taxon>Ranitomeya</taxon>
    </lineage>
</organism>
<keyword evidence="2" id="KW-1185">Reference proteome</keyword>
<comment type="caution">
    <text evidence="1">The sequence shown here is derived from an EMBL/GenBank/DDBJ whole genome shotgun (WGS) entry which is preliminary data.</text>
</comment>
<accession>A0ABN9LZK7</accession>
<dbReference type="EMBL" id="CAUEEQ010036654">
    <property type="protein sequence ID" value="CAJ0953402.1"/>
    <property type="molecule type" value="Genomic_DNA"/>
</dbReference>
<protein>
    <submittedName>
        <fullName evidence="1">Uncharacterized protein</fullName>
    </submittedName>
</protein>
<sequence>MDDKRETKGSERVAIRLLKGVANLPGLQMPEGVGKSCGLQAPELVAKSSGLLTPERSWQILMALQMPEKSWNKKTMLEEGFKKKAEMMEDDIRRLKEDTKKKPSTFLGDI</sequence>
<name>A0ABN9LZK7_9NEOB</name>